<dbReference type="AlphaFoldDB" id="A0A9D1G227"/>
<keyword evidence="4" id="KW-0963">Cytoplasm</keyword>
<dbReference type="GO" id="GO:0002949">
    <property type="term" value="P:tRNA threonylcarbamoyladenosine modification"/>
    <property type="evidence" value="ECO:0007669"/>
    <property type="project" value="InterPro"/>
</dbReference>
<dbReference type="GO" id="GO:0005737">
    <property type="term" value="C:cytoplasm"/>
    <property type="evidence" value="ECO:0007669"/>
    <property type="project" value="UniProtKB-SubCell"/>
</dbReference>
<evidence type="ECO:0000313" key="12">
    <source>
        <dbReference type="Proteomes" id="UP000824140"/>
    </source>
</evidence>
<keyword evidence="9" id="KW-0460">Magnesium</keyword>
<evidence type="ECO:0000256" key="1">
    <source>
        <dbReference type="ARBA" id="ARBA00004496"/>
    </source>
</evidence>
<keyword evidence="5" id="KW-0819">tRNA processing</keyword>
<dbReference type="SUPFAM" id="SSF52540">
    <property type="entry name" value="P-loop containing nucleoside triphosphate hydrolases"/>
    <property type="match status" value="1"/>
</dbReference>
<keyword evidence="8" id="KW-0067">ATP-binding</keyword>
<proteinExistence type="inferred from homology"/>
<gene>
    <name evidence="11" type="primary">tsaE</name>
    <name evidence="11" type="ORF">IAA84_10010</name>
</gene>
<protein>
    <recommendedName>
        <fullName evidence="3">tRNA threonylcarbamoyladenosine biosynthesis protein TsaE</fullName>
    </recommendedName>
    <alternativeName>
        <fullName evidence="10">t(6)A37 threonylcarbamoyladenosine biosynthesis protein TsaE</fullName>
    </alternativeName>
</protein>
<comment type="subcellular location">
    <subcellularLocation>
        <location evidence="1">Cytoplasm</location>
    </subcellularLocation>
</comment>
<evidence type="ECO:0000256" key="4">
    <source>
        <dbReference type="ARBA" id="ARBA00022490"/>
    </source>
</evidence>
<organism evidence="11 12">
    <name type="scientific">Candidatus Alectryocaccomicrobium excrementavium</name>
    <dbReference type="NCBI Taxonomy" id="2840668"/>
    <lineage>
        <taxon>Bacteria</taxon>
        <taxon>Bacillati</taxon>
        <taxon>Bacillota</taxon>
        <taxon>Clostridia</taxon>
        <taxon>Candidatus Alectryocaccomicrobium</taxon>
    </lineage>
</organism>
<evidence type="ECO:0000256" key="3">
    <source>
        <dbReference type="ARBA" id="ARBA00019010"/>
    </source>
</evidence>
<evidence type="ECO:0000256" key="5">
    <source>
        <dbReference type="ARBA" id="ARBA00022694"/>
    </source>
</evidence>
<comment type="similarity">
    <text evidence="2">Belongs to the TsaE family.</text>
</comment>
<dbReference type="Gene3D" id="3.40.50.300">
    <property type="entry name" value="P-loop containing nucleotide triphosphate hydrolases"/>
    <property type="match status" value="1"/>
</dbReference>
<accession>A0A9D1G227</accession>
<dbReference type="InterPro" id="IPR027417">
    <property type="entry name" value="P-loop_NTPase"/>
</dbReference>
<dbReference type="NCBIfam" id="TIGR00150">
    <property type="entry name" value="T6A_YjeE"/>
    <property type="match status" value="1"/>
</dbReference>
<name>A0A9D1G227_9FIRM</name>
<dbReference type="PANTHER" id="PTHR33540:SF2">
    <property type="entry name" value="TRNA THREONYLCARBAMOYLADENOSINE BIOSYNTHESIS PROTEIN TSAE"/>
    <property type="match status" value="1"/>
</dbReference>
<sequence length="146" mass="15732">MWIGSQKAMEALGVKIAACLRAGDCVFLIGDLGAGKSVLARAIGRALGVAGPMPSPSFGLLIPHEGRIRVNHFDLYRLEDYEEFLAAGLEEALLDECAVSLVEWPEILGGQAPVPRLEVRIAHTGEPDAREVSLLCIGMEDRSCEF</sequence>
<evidence type="ECO:0000256" key="10">
    <source>
        <dbReference type="ARBA" id="ARBA00032441"/>
    </source>
</evidence>
<dbReference type="InterPro" id="IPR003442">
    <property type="entry name" value="T6A_TsaE"/>
</dbReference>
<evidence type="ECO:0000256" key="7">
    <source>
        <dbReference type="ARBA" id="ARBA00022741"/>
    </source>
</evidence>
<keyword evidence="7" id="KW-0547">Nucleotide-binding</keyword>
<dbReference type="Pfam" id="PF02367">
    <property type="entry name" value="TsaE"/>
    <property type="match status" value="1"/>
</dbReference>
<dbReference type="GO" id="GO:0046872">
    <property type="term" value="F:metal ion binding"/>
    <property type="evidence" value="ECO:0007669"/>
    <property type="project" value="UniProtKB-KW"/>
</dbReference>
<keyword evidence="6" id="KW-0479">Metal-binding</keyword>
<evidence type="ECO:0000256" key="2">
    <source>
        <dbReference type="ARBA" id="ARBA00007599"/>
    </source>
</evidence>
<dbReference type="GO" id="GO:0005524">
    <property type="term" value="F:ATP binding"/>
    <property type="evidence" value="ECO:0007669"/>
    <property type="project" value="UniProtKB-KW"/>
</dbReference>
<comment type="caution">
    <text evidence="11">The sequence shown here is derived from an EMBL/GenBank/DDBJ whole genome shotgun (WGS) entry which is preliminary data.</text>
</comment>
<reference evidence="11" key="1">
    <citation type="submission" date="2020-10" db="EMBL/GenBank/DDBJ databases">
        <authorList>
            <person name="Gilroy R."/>
        </authorList>
    </citation>
    <scope>NUCLEOTIDE SEQUENCE</scope>
    <source>
        <strain evidence="11">13766</strain>
    </source>
</reference>
<dbReference type="PANTHER" id="PTHR33540">
    <property type="entry name" value="TRNA THREONYLCARBAMOYLADENOSINE BIOSYNTHESIS PROTEIN TSAE"/>
    <property type="match status" value="1"/>
</dbReference>
<evidence type="ECO:0000256" key="6">
    <source>
        <dbReference type="ARBA" id="ARBA00022723"/>
    </source>
</evidence>
<dbReference type="EMBL" id="DVJN01000193">
    <property type="protein sequence ID" value="HIS93338.1"/>
    <property type="molecule type" value="Genomic_DNA"/>
</dbReference>
<evidence type="ECO:0000256" key="8">
    <source>
        <dbReference type="ARBA" id="ARBA00022840"/>
    </source>
</evidence>
<evidence type="ECO:0000256" key="9">
    <source>
        <dbReference type="ARBA" id="ARBA00022842"/>
    </source>
</evidence>
<evidence type="ECO:0000313" key="11">
    <source>
        <dbReference type="EMBL" id="HIS93338.1"/>
    </source>
</evidence>
<dbReference type="Proteomes" id="UP000824140">
    <property type="component" value="Unassembled WGS sequence"/>
</dbReference>
<reference evidence="11" key="2">
    <citation type="journal article" date="2021" name="PeerJ">
        <title>Extensive microbial diversity within the chicken gut microbiome revealed by metagenomics and culture.</title>
        <authorList>
            <person name="Gilroy R."/>
            <person name="Ravi A."/>
            <person name="Getino M."/>
            <person name="Pursley I."/>
            <person name="Horton D.L."/>
            <person name="Alikhan N.F."/>
            <person name="Baker D."/>
            <person name="Gharbi K."/>
            <person name="Hall N."/>
            <person name="Watson M."/>
            <person name="Adriaenssens E.M."/>
            <person name="Foster-Nyarko E."/>
            <person name="Jarju S."/>
            <person name="Secka A."/>
            <person name="Antonio M."/>
            <person name="Oren A."/>
            <person name="Chaudhuri R.R."/>
            <person name="La Ragione R."/>
            <person name="Hildebrand F."/>
            <person name="Pallen M.J."/>
        </authorList>
    </citation>
    <scope>NUCLEOTIDE SEQUENCE</scope>
    <source>
        <strain evidence="11">13766</strain>
    </source>
</reference>